<dbReference type="InterPro" id="IPR019278">
    <property type="entry name" value="DICT_dom"/>
</dbReference>
<evidence type="ECO:0000256" key="5">
    <source>
        <dbReference type="SAM" id="MobiDB-lite"/>
    </source>
</evidence>
<evidence type="ECO:0000256" key="1">
    <source>
        <dbReference type="ARBA" id="ARBA00022491"/>
    </source>
</evidence>
<keyword evidence="1" id="KW-0678">Repressor</keyword>
<reference evidence="8" key="1">
    <citation type="journal article" date="2019" name="Int. J. Syst. Evol. Microbiol.">
        <title>The Global Catalogue of Microorganisms (GCM) 10K type strain sequencing project: providing services to taxonomists for standard genome sequencing and annotation.</title>
        <authorList>
            <consortium name="The Broad Institute Genomics Platform"/>
            <consortium name="The Broad Institute Genome Sequencing Center for Infectious Disease"/>
            <person name="Wu L."/>
            <person name="Ma J."/>
        </authorList>
    </citation>
    <scope>NUCLEOTIDE SEQUENCE [LARGE SCALE GENOMIC DNA]</scope>
    <source>
        <strain evidence="8">JCM 18459</strain>
    </source>
</reference>
<keyword evidence="4" id="KW-0804">Transcription</keyword>
<feature type="region of interest" description="Disordered" evidence="5">
    <location>
        <begin position="196"/>
        <end position="228"/>
    </location>
</feature>
<dbReference type="InterPro" id="IPR047057">
    <property type="entry name" value="MerR_fam"/>
</dbReference>
<comment type="caution">
    <text evidence="7">The sequence shown here is derived from an EMBL/GenBank/DDBJ whole genome shotgun (WGS) entry which is preliminary data.</text>
</comment>
<accession>A0ABP9PIZ3</accession>
<dbReference type="EMBL" id="BAABKG010000002">
    <property type="protein sequence ID" value="GAA5147380.1"/>
    <property type="molecule type" value="Genomic_DNA"/>
</dbReference>
<dbReference type="Proteomes" id="UP001500221">
    <property type="component" value="Unassembled WGS sequence"/>
</dbReference>
<evidence type="ECO:0000313" key="7">
    <source>
        <dbReference type="EMBL" id="GAA5147380.1"/>
    </source>
</evidence>
<dbReference type="Pfam" id="PF00376">
    <property type="entry name" value="MerR"/>
    <property type="match status" value="1"/>
</dbReference>
<dbReference type="SMART" id="SM00422">
    <property type="entry name" value="HTH_MERR"/>
    <property type="match status" value="1"/>
</dbReference>
<gene>
    <name evidence="7" type="ORF">GCM10023340_19730</name>
</gene>
<dbReference type="PROSITE" id="PS50937">
    <property type="entry name" value="HTH_MERR_2"/>
    <property type="match status" value="1"/>
</dbReference>
<keyword evidence="2" id="KW-0805">Transcription regulation</keyword>
<dbReference type="SUPFAM" id="SSF46955">
    <property type="entry name" value="Putative DNA-binding domain"/>
    <property type="match status" value="1"/>
</dbReference>
<keyword evidence="3" id="KW-0238">DNA-binding</keyword>
<evidence type="ECO:0000313" key="8">
    <source>
        <dbReference type="Proteomes" id="UP001500221"/>
    </source>
</evidence>
<sequence length="335" mass="35660">MSIGEVAELTGVSVATLRVWESRYGFPRPHRRASGHRRYDGDVVAAVRDVVRRRERGMRLDVAISQVSGADDAPLAPRLTAVPAHAQDGTGRTRTPRAAKARDNASSTAASGTRPSEPVATSIYAHLRQAHPALAPQRLTKATLLAMSWAMEDEFLSRPQPGARIFGTFQKARYFASAAARWDDLARTTASTHVFADFDRAQPGSSGDPEGSGESLGADGPTAPVRVTLPATSPLNQEWAVVCDGPHFPLALSAWELPGQHDVPDRDRIFEAVWTLDGQAVRGAARVCAEAASAVGAPGAVEARSALEPAAGTVEVDPQTITSLFGRVIGYVDRD</sequence>
<dbReference type="Gene3D" id="1.10.1660.10">
    <property type="match status" value="1"/>
</dbReference>
<feature type="region of interest" description="Disordered" evidence="5">
    <location>
        <begin position="80"/>
        <end position="117"/>
    </location>
</feature>
<organism evidence="7 8">
    <name type="scientific">Nocardioides marinquilinus</name>
    <dbReference type="NCBI Taxonomy" id="1210400"/>
    <lineage>
        <taxon>Bacteria</taxon>
        <taxon>Bacillati</taxon>
        <taxon>Actinomycetota</taxon>
        <taxon>Actinomycetes</taxon>
        <taxon>Propionibacteriales</taxon>
        <taxon>Nocardioidaceae</taxon>
        <taxon>Nocardioides</taxon>
    </lineage>
</organism>
<dbReference type="Pfam" id="PF10069">
    <property type="entry name" value="DICT"/>
    <property type="match status" value="1"/>
</dbReference>
<protein>
    <recommendedName>
        <fullName evidence="6">HTH merR-type domain-containing protein</fullName>
    </recommendedName>
</protein>
<keyword evidence="8" id="KW-1185">Reference proteome</keyword>
<proteinExistence type="predicted"/>
<feature type="compositionally biased region" description="Polar residues" evidence="5">
    <location>
        <begin position="104"/>
        <end position="114"/>
    </location>
</feature>
<evidence type="ECO:0000256" key="2">
    <source>
        <dbReference type="ARBA" id="ARBA00023015"/>
    </source>
</evidence>
<dbReference type="RefSeq" id="WP_345457667.1">
    <property type="nucleotide sequence ID" value="NZ_BAABKG010000002.1"/>
</dbReference>
<dbReference type="PANTHER" id="PTHR30204">
    <property type="entry name" value="REDOX-CYCLING DRUG-SENSING TRANSCRIPTIONAL ACTIVATOR SOXR"/>
    <property type="match status" value="1"/>
</dbReference>
<name>A0ABP9PIZ3_9ACTN</name>
<dbReference type="InterPro" id="IPR000551">
    <property type="entry name" value="MerR-type_HTH_dom"/>
</dbReference>
<evidence type="ECO:0000256" key="3">
    <source>
        <dbReference type="ARBA" id="ARBA00023125"/>
    </source>
</evidence>
<feature type="domain" description="HTH merR-type" evidence="6">
    <location>
        <begin position="1"/>
        <end position="69"/>
    </location>
</feature>
<evidence type="ECO:0000259" key="6">
    <source>
        <dbReference type="PROSITE" id="PS50937"/>
    </source>
</evidence>
<evidence type="ECO:0000256" key="4">
    <source>
        <dbReference type="ARBA" id="ARBA00023163"/>
    </source>
</evidence>
<feature type="compositionally biased region" description="Low complexity" evidence="5">
    <location>
        <begin position="203"/>
        <end position="215"/>
    </location>
</feature>
<dbReference type="InterPro" id="IPR009061">
    <property type="entry name" value="DNA-bd_dom_put_sf"/>
</dbReference>
<dbReference type="PANTHER" id="PTHR30204:SF69">
    <property type="entry name" value="MERR-FAMILY TRANSCRIPTIONAL REGULATOR"/>
    <property type="match status" value="1"/>
</dbReference>